<keyword evidence="3" id="KW-0143">Chaperone</keyword>
<proteinExistence type="inferred from homology"/>
<evidence type="ECO:0000256" key="1">
    <source>
        <dbReference type="ARBA" id="ARBA00022741"/>
    </source>
</evidence>
<dbReference type="GO" id="GO:0016787">
    <property type="term" value="F:hydrolase activity"/>
    <property type="evidence" value="ECO:0007669"/>
    <property type="project" value="UniProtKB-KW"/>
</dbReference>
<dbReference type="CDD" id="cd03112">
    <property type="entry name" value="CobW-like"/>
    <property type="match status" value="1"/>
</dbReference>
<dbReference type="InterPro" id="IPR036627">
    <property type="entry name" value="CobW-likC_sf"/>
</dbReference>
<dbReference type="HOGENOM" id="CLU_017452_0_2_5"/>
<comment type="function">
    <text evidence="5">Zinc chaperone that directly transfers zinc cofactor to target proteins, thereby activating them. Zinc is transferred from the CXCC motif in the GTPase domain to the zinc binding site in target proteins in a process requiring GTP hydrolysis.</text>
</comment>
<dbReference type="Gene3D" id="3.40.50.300">
    <property type="entry name" value="P-loop containing nucleotide triphosphate hydrolases"/>
    <property type="match status" value="1"/>
</dbReference>
<evidence type="ECO:0000256" key="3">
    <source>
        <dbReference type="ARBA" id="ARBA00023186"/>
    </source>
</evidence>
<dbReference type="OrthoDB" id="9808822at2"/>
<comment type="similarity">
    <text evidence="4">Belongs to the SIMIBI class G3E GTPase family. ZNG1 subfamily.</text>
</comment>
<dbReference type="InterPro" id="IPR051316">
    <property type="entry name" value="Zinc-reg_GTPase_activator"/>
</dbReference>
<dbReference type="GO" id="GO:0005737">
    <property type="term" value="C:cytoplasm"/>
    <property type="evidence" value="ECO:0007669"/>
    <property type="project" value="TreeGrafter"/>
</dbReference>
<dbReference type="InterPro" id="IPR027417">
    <property type="entry name" value="P-loop_NTPase"/>
</dbReference>
<evidence type="ECO:0000256" key="6">
    <source>
        <dbReference type="ARBA" id="ARBA00049117"/>
    </source>
</evidence>
<geneLocation type="plasmid" evidence="9">
    <name>1</name>
</geneLocation>
<dbReference type="Pfam" id="PF07683">
    <property type="entry name" value="CobW_C"/>
    <property type="match status" value="1"/>
</dbReference>
<accession>V9VXA7</accession>
<dbReference type="AlphaFoldDB" id="V9VXA7"/>
<keyword evidence="9" id="KW-1185">Reference proteome</keyword>
<dbReference type="Pfam" id="PF02492">
    <property type="entry name" value="cobW"/>
    <property type="match status" value="1"/>
</dbReference>
<dbReference type="Gene3D" id="3.30.1220.10">
    <property type="entry name" value="CobW-like, C-terminal domain"/>
    <property type="match status" value="1"/>
</dbReference>
<evidence type="ECO:0000259" key="7">
    <source>
        <dbReference type="SMART" id="SM00833"/>
    </source>
</evidence>
<dbReference type="RefSeq" id="WP_024092677.1">
    <property type="nucleotide sequence ID" value="NC_023146.1"/>
</dbReference>
<dbReference type="KEGG" id="lmd:METH_21390"/>
<dbReference type="InterPro" id="IPR003495">
    <property type="entry name" value="CobW/HypB/UreG_nucleotide-bd"/>
</dbReference>
<dbReference type="InterPro" id="IPR011629">
    <property type="entry name" value="CobW-like_C"/>
</dbReference>
<evidence type="ECO:0000256" key="4">
    <source>
        <dbReference type="ARBA" id="ARBA00034320"/>
    </source>
</evidence>
<dbReference type="PANTHER" id="PTHR13748">
    <property type="entry name" value="COBW-RELATED"/>
    <property type="match status" value="1"/>
</dbReference>
<dbReference type="PANTHER" id="PTHR13748:SF62">
    <property type="entry name" value="COBW DOMAIN-CONTAINING PROTEIN"/>
    <property type="match status" value="1"/>
</dbReference>
<dbReference type="PATRIC" id="fig|999552.6.peg.4227"/>
<dbReference type="EMBL" id="CP006774">
    <property type="protein sequence ID" value="AHD03381.1"/>
    <property type="molecule type" value="Genomic_DNA"/>
</dbReference>
<sequence>MTRRTAVPITLLTGFLGAGKTTWLSRALQDDTAGRVAVLVNEFGAVGIDHLLVGTIAPDTVLLDSGCICCQIRGELKDAILNLMTQAQNGEVPQFDRIVIETTGLADPSQILSTLTFDPVLHNQVVLQDVVTVADALNGASLHAKQPEWVAQVAAASTILLSKTDLVPEDRLLGLQLRLGLINPTAQLLDARQCPSFADIASDGVNGPALTRSRAPSHSDGTGAQTLSLSFDVPLDWTGFVVWLSALIHRHGTNLLRVKCLLNSPDGIVLIDGVGHTLHHPRHLDSAMPSDQNSHLVFIGRNLDMALLRASFEAFLNVKTS</sequence>
<name>V9VXA7_9RHOB</name>
<evidence type="ECO:0000256" key="2">
    <source>
        <dbReference type="ARBA" id="ARBA00022801"/>
    </source>
</evidence>
<dbReference type="SMART" id="SM00833">
    <property type="entry name" value="CobW_C"/>
    <property type="match status" value="1"/>
</dbReference>
<keyword evidence="1" id="KW-0547">Nucleotide-binding</keyword>
<dbReference type="Proteomes" id="UP000018780">
    <property type="component" value="Plasmid unnamed"/>
</dbReference>
<organism evidence="8 9">
    <name type="scientific">Leisingera methylohalidivorans DSM 14336</name>
    <dbReference type="NCBI Taxonomy" id="999552"/>
    <lineage>
        <taxon>Bacteria</taxon>
        <taxon>Pseudomonadati</taxon>
        <taxon>Pseudomonadota</taxon>
        <taxon>Alphaproteobacteria</taxon>
        <taxon>Rhodobacterales</taxon>
        <taxon>Roseobacteraceae</taxon>
        <taxon>Leisingera</taxon>
    </lineage>
</organism>
<keyword evidence="2" id="KW-0378">Hydrolase</keyword>
<dbReference type="SUPFAM" id="SSF52540">
    <property type="entry name" value="P-loop containing nucleoside triphosphate hydrolases"/>
    <property type="match status" value="1"/>
</dbReference>
<keyword evidence="8" id="KW-0614">Plasmid</keyword>
<dbReference type="GO" id="GO:0000166">
    <property type="term" value="F:nucleotide binding"/>
    <property type="evidence" value="ECO:0007669"/>
    <property type="project" value="UniProtKB-KW"/>
</dbReference>
<protein>
    <recommendedName>
        <fullName evidence="7">CobW C-terminal domain-containing protein</fullName>
    </recommendedName>
</protein>
<reference evidence="8 9" key="1">
    <citation type="submission" date="2013-09" db="EMBL/GenBank/DDBJ databases">
        <authorList>
            <consortium name="DOE Joint Genome Institute"/>
            <person name="Klenk H.-P."/>
            <person name="Huntemann M."/>
            <person name="Han J."/>
            <person name="Chen A."/>
            <person name="Kyrpides N."/>
            <person name="Mavromatis K."/>
            <person name="Markowitz V."/>
            <person name="Palaniappan K."/>
            <person name="Ivanova N."/>
            <person name="Schaumberg A."/>
            <person name="Pati A."/>
            <person name="Liolios K."/>
            <person name="Nordberg H.P."/>
            <person name="Cantor M.N."/>
            <person name="Hua S.X."/>
            <person name="Woyke T."/>
        </authorList>
    </citation>
    <scope>NUCLEOTIDE SEQUENCE [LARGE SCALE GENOMIC DNA]</scope>
    <source>
        <strain evidence="8 9">DSM 14336</strain>
        <plasmid evidence="9">1</plasmid>
    </source>
</reference>
<gene>
    <name evidence="8" type="ORF">METH_21390</name>
</gene>
<evidence type="ECO:0000256" key="5">
    <source>
        <dbReference type="ARBA" id="ARBA00045658"/>
    </source>
</evidence>
<evidence type="ECO:0000313" key="9">
    <source>
        <dbReference type="Proteomes" id="UP000018780"/>
    </source>
</evidence>
<evidence type="ECO:0000313" key="8">
    <source>
        <dbReference type="EMBL" id="AHD03381.1"/>
    </source>
</evidence>
<dbReference type="SUPFAM" id="SSF90002">
    <property type="entry name" value="Hypothetical protein YjiA, C-terminal domain"/>
    <property type="match status" value="1"/>
</dbReference>
<feature type="domain" description="CobW C-terminal" evidence="7">
    <location>
        <begin position="224"/>
        <end position="316"/>
    </location>
</feature>
<comment type="catalytic activity">
    <reaction evidence="6">
        <text>GTP + H2O = GDP + phosphate + H(+)</text>
        <dbReference type="Rhea" id="RHEA:19669"/>
        <dbReference type="ChEBI" id="CHEBI:15377"/>
        <dbReference type="ChEBI" id="CHEBI:15378"/>
        <dbReference type="ChEBI" id="CHEBI:37565"/>
        <dbReference type="ChEBI" id="CHEBI:43474"/>
        <dbReference type="ChEBI" id="CHEBI:58189"/>
    </reaction>
    <physiologicalReaction direction="left-to-right" evidence="6">
        <dbReference type="Rhea" id="RHEA:19670"/>
    </physiologicalReaction>
</comment>